<dbReference type="InterPro" id="IPR011990">
    <property type="entry name" value="TPR-like_helical_dom_sf"/>
</dbReference>
<evidence type="ECO:0008006" key="3">
    <source>
        <dbReference type="Google" id="ProtNLM"/>
    </source>
</evidence>
<dbReference type="EnsemblProtists" id="EOD03746">
    <property type="protein sequence ID" value="EOD03746"/>
    <property type="gene ID" value="EMIHUDRAFT_221905"/>
</dbReference>
<dbReference type="KEGG" id="ehx:EMIHUDRAFT_221905"/>
<dbReference type="STRING" id="2903.R1CYV1"/>
<dbReference type="GeneID" id="17249848"/>
<dbReference type="Proteomes" id="UP000013827">
    <property type="component" value="Unassembled WGS sequence"/>
</dbReference>
<dbReference type="PaxDb" id="2903-EOD03746"/>
<name>A0A0D3HXL1_EMIH1</name>
<reference evidence="2" key="1">
    <citation type="journal article" date="2013" name="Nature">
        <title>Pan genome of the phytoplankton Emiliania underpins its global distribution.</title>
        <authorList>
            <person name="Read B.A."/>
            <person name="Kegel J."/>
            <person name="Klute M.J."/>
            <person name="Kuo A."/>
            <person name="Lefebvre S.C."/>
            <person name="Maumus F."/>
            <person name="Mayer C."/>
            <person name="Miller J."/>
            <person name="Monier A."/>
            <person name="Salamov A."/>
            <person name="Young J."/>
            <person name="Aguilar M."/>
            <person name="Claverie J.M."/>
            <person name="Frickenhaus S."/>
            <person name="Gonzalez K."/>
            <person name="Herman E.K."/>
            <person name="Lin Y.C."/>
            <person name="Napier J."/>
            <person name="Ogata H."/>
            <person name="Sarno A.F."/>
            <person name="Shmutz J."/>
            <person name="Schroeder D."/>
            <person name="de Vargas C."/>
            <person name="Verret F."/>
            <person name="von Dassow P."/>
            <person name="Valentin K."/>
            <person name="Van de Peer Y."/>
            <person name="Wheeler G."/>
            <person name="Dacks J.B."/>
            <person name="Delwiche C.F."/>
            <person name="Dyhrman S.T."/>
            <person name="Glockner G."/>
            <person name="John U."/>
            <person name="Richards T."/>
            <person name="Worden A.Z."/>
            <person name="Zhang X."/>
            <person name="Grigoriev I.V."/>
            <person name="Allen A.E."/>
            <person name="Bidle K."/>
            <person name="Borodovsky M."/>
            <person name="Bowler C."/>
            <person name="Brownlee C."/>
            <person name="Cock J.M."/>
            <person name="Elias M."/>
            <person name="Gladyshev V.N."/>
            <person name="Groth M."/>
            <person name="Guda C."/>
            <person name="Hadaegh A."/>
            <person name="Iglesias-Rodriguez M.D."/>
            <person name="Jenkins J."/>
            <person name="Jones B.M."/>
            <person name="Lawson T."/>
            <person name="Leese F."/>
            <person name="Lindquist E."/>
            <person name="Lobanov A."/>
            <person name="Lomsadze A."/>
            <person name="Malik S.B."/>
            <person name="Marsh M.E."/>
            <person name="Mackinder L."/>
            <person name="Mock T."/>
            <person name="Mueller-Roeber B."/>
            <person name="Pagarete A."/>
            <person name="Parker M."/>
            <person name="Probert I."/>
            <person name="Quesneville H."/>
            <person name="Raines C."/>
            <person name="Rensing S.A."/>
            <person name="Riano-Pachon D.M."/>
            <person name="Richier S."/>
            <person name="Rokitta S."/>
            <person name="Shiraiwa Y."/>
            <person name="Soanes D.M."/>
            <person name="van der Giezen M."/>
            <person name="Wahlund T.M."/>
            <person name="Williams B."/>
            <person name="Wilson W."/>
            <person name="Wolfe G."/>
            <person name="Wurch L.L."/>
        </authorList>
    </citation>
    <scope>NUCLEOTIDE SEQUENCE</scope>
</reference>
<dbReference type="AlphaFoldDB" id="A0A0D3HXL1"/>
<reference evidence="1" key="2">
    <citation type="submission" date="2024-10" db="UniProtKB">
        <authorList>
            <consortium name="EnsemblProtists"/>
        </authorList>
    </citation>
    <scope>IDENTIFICATION</scope>
</reference>
<sequence>MLSSMGFSEEQAAAADWLMSHSDSSLDAAVHQLGARVRELFAGGQFGDALGVAERRLDLCRRTYGSEHAMYATCLNDVATFEQALFEEASKIQKKLLGQGHPHTIATLQNLAALYTAKGDAPKAEAMQLLVQALQLSSSGGGDGP</sequence>
<evidence type="ECO:0000313" key="2">
    <source>
        <dbReference type="Proteomes" id="UP000013827"/>
    </source>
</evidence>
<proteinExistence type="predicted"/>
<protein>
    <recommendedName>
        <fullName evidence="3">Kinesin light chain</fullName>
    </recommendedName>
</protein>
<dbReference type="RefSeq" id="XP_005756175.1">
    <property type="nucleotide sequence ID" value="XM_005756118.1"/>
</dbReference>
<evidence type="ECO:0000313" key="1">
    <source>
        <dbReference type="EnsemblProtists" id="EOD03746"/>
    </source>
</evidence>
<dbReference type="HOGENOM" id="CLU_1790556_0_0_1"/>
<dbReference type="Gene3D" id="1.25.40.10">
    <property type="entry name" value="Tetratricopeptide repeat domain"/>
    <property type="match status" value="1"/>
</dbReference>
<keyword evidence="2" id="KW-1185">Reference proteome</keyword>
<dbReference type="SUPFAM" id="SSF48452">
    <property type="entry name" value="TPR-like"/>
    <property type="match status" value="1"/>
</dbReference>
<organism evidence="1 2">
    <name type="scientific">Emiliania huxleyi (strain CCMP1516)</name>
    <dbReference type="NCBI Taxonomy" id="280463"/>
    <lineage>
        <taxon>Eukaryota</taxon>
        <taxon>Haptista</taxon>
        <taxon>Haptophyta</taxon>
        <taxon>Prymnesiophyceae</taxon>
        <taxon>Isochrysidales</taxon>
        <taxon>Noelaerhabdaceae</taxon>
        <taxon>Emiliania</taxon>
    </lineage>
</organism>
<accession>A0A0D3HXL1</accession>
<dbReference type="Pfam" id="PF13424">
    <property type="entry name" value="TPR_12"/>
    <property type="match status" value="1"/>
</dbReference>